<dbReference type="CDD" id="cd00158">
    <property type="entry name" value="RHOD"/>
    <property type="match status" value="1"/>
</dbReference>
<name>A0A1Y1I3X7_KLENI</name>
<sequence>MKEAEDLVRSRKIRPISYQDLHKALTAEGEGNAYTMLDVRPEWEHAKAHSPSSLHVPLFVEHDGKDIGTLIAKGFALGYGGLWMGLRHTKVNEQFLNEVKKQAPKEQRLLVSCGDGLRSLLAAEVLYNAGYRNVAWLEGGFRFVEQKDLPDLVGDTKIKYASAGGLAGVLLDTVEKFKPS</sequence>
<dbReference type="STRING" id="105231.A0A1Y1I3X7"/>
<dbReference type="InterPro" id="IPR036873">
    <property type="entry name" value="Rhodanese-like_dom_sf"/>
</dbReference>
<dbReference type="SMART" id="SM00450">
    <property type="entry name" value="RHOD"/>
    <property type="match status" value="1"/>
</dbReference>
<dbReference type="Pfam" id="PF00581">
    <property type="entry name" value="Rhodanese"/>
    <property type="match status" value="1"/>
</dbReference>
<evidence type="ECO:0000259" key="1">
    <source>
        <dbReference type="PROSITE" id="PS50206"/>
    </source>
</evidence>
<dbReference type="PANTHER" id="PTHR45510">
    <property type="entry name" value="RHODANESE-LIKE DOMAIN-CONTAINING PROTEIN 10"/>
    <property type="match status" value="1"/>
</dbReference>
<dbReference type="Gene3D" id="3.40.250.10">
    <property type="entry name" value="Rhodanese-like domain"/>
    <property type="match status" value="1"/>
</dbReference>
<evidence type="ECO:0000313" key="3">
    <source>
        <dbReference type="Proteomes" id="UP000054558"/>
    </source>
</evidence>
<dbReference type="OrthoDB" id="566238at2759"/>
<dbReference type="Proteomes" id="UP000054558">
    <property type="component" value="Unassembled WGS sequence"/>
</dbReference>
<dbReference type="AlphaFoldDB" id="A0A1Y1I3X7"/>
<feature type="domain" description="Rhodanese" evidence="1">
    <location>
        <begin position="30"/>
        <end position="152"/>
    </location>
</feature>
<dbReference type="EMBL" id="DF237097">
    <property type="protein sequence ID" value="GAQ83447.1"/>
    <property type="molecule type" value="Genomic_DNA"/>
</dbReference>
<reference evidence="2 3" key="1">
    <citation type="journal article" date="2014" name="Nat. Commun.">
        <title>Klebsormidium flaccidum genome reveals primary factors for plant terrestrial adaptation.</title>
        <authorList>
            <person name="Hori K."/>
            <person name="Maruyama F."/>
            <person name="Fujisawa T."/>
            <person name="Togashi T."/>
            <person name="Yamamoto N."/>
            <person name="Seo M."/>
            <person name="Sato S."/>
            <person name="Yamada T."/>
            <person name="Mori H."/>
            <person name="Tajima N."/>
            <person name="Moriyama T."/>
            <person name="Ikeuchi M."/>
            <person name="Watanabe M."/>
            <person name="Wada H."/>
            <person name="Kobayashi K."/>
            <person name="Saito M."/>
            <person name="Masuda T."/>
            <person name="Sasaki-Sekimoto Y."/>
            <person name="Mashiguchi K."/>
            <person name="Awai K."/>
            <person name="Shimojima M."/>
            <person name="Masuda S."/>
            <person name="Iwai M."/>
            <person name="Nobusawa T."/>
            <person name="Narise T."/>
            <person name="Kondo S."/>
            <person name="Saito H."/>
            <person name="Sato R."/>
            <person name="Murakawa M."/>
            <person name="Ihara Y."/>
            <person name="Oshima-Yamada Y."/>
            <person name="Ohtaka K."/>
            <person name="Satoh M."/>
            <person name="Sonobe K."/>
            <person name="Ishii M."/>
            <person name="Ohtani R."/>
            <person name="Kanamori-Sato M."/>
            <person name="Honoki R."/>
            <person name="Miyazaki D."/>
            <person name="Mochizuki H."/>
            <person name="Umetsu J."/>
            <person name="Higashi K."/>
            <person name="Shibata D."/>
            <person name="Kamiya Y."/>
            <person name="Sato N."/>
            <person name="Nakamura Y."/>
            <person name="Tabata S."/>
            <person name="Ida S."/>
            <person name="Kurokawa K."/>
            <person name="Ohta H."/>
        </authorList>
    </citation>
    <scope>NUCLEOTIDE SEQUENCE [LARGE SCALE GENOMIC DNA]</scope>
    <source>
        <strain evidence="2 3">NIES-2285</strain>
    </source>
</reference>
<dbReference type="PROSITE" id="PS50206">
    <property type="entry name" value="RHODANESE_3"/>
    <property type="match status" value="1"/>
</dbReference>
<proteinExistence type="predicted"/>
<keyword evidence="3" id="KW-1185">Reference proteome</keyword>
<evidence type="ECO:0000313" key="2">
    <source>
        <dbReference type="EMBL" id="GAQ83447.1"/>
    </source>
</evidence>
<dbReference type="InterPro" id="IPR001763">
    <property type="entry name" value="Rhodanese-like_dom"/>
</dbReference>
<dbReference type="InterPro" id="IPR044614">
    <property type="entry name" value="STR10"/>
</dbReference>
<accession>A0A1Y1I3X7</accession>
<organism evidence="2 3">
    <name type="scientific">Klebsormidium nitens</name>
    <name type="common">Green alga</name>
    <name type="synonym">Ulothrix nitens</name>
    <dbReference type="NCBI Taxonomy" id="105231"/>
    <lineage>
        <taxon>Eukaryota</taxon>
        <taxon>Viridiplantae</taxon>
        <taxon>Streptophyta</taxon>
        <taxon>Klebsormidiophyceae</taxon>
        <taxon>Klebsormidiales</taxon>
        <taxon>Klebsormidiaceae</taxon>
        <taxon>Klebsormidium</taxon>
    </lineage>
</organism>
<protein>
    <recommendedName>
        <fullName evidence="1">Rhodanese domain-containing protein</fullName>
    </recommendedName>
</protein>
<dbReference type="OMA" id="RYCRVKA"/>
<dbReference type="SUPFAM" id="SSF52821">
    <property type="entry name" value="Rhodanese/Cell cycle control phosphatase"/>
    <property type="match status" value="1"/>
</dbReference>
<gene>
    <name evidence="2" type="ORF">KFL_001480160</name>
</gene>
<dbReference type="PANTHER" id="PTHR45510:SF1">
    <property type="entry name" value="RHODANESE-LIKE DOMAIN-CONTAINING PROTEIN 10"/>
    <property type="match status" value="1"/>
</dbReference>